<dbReference type="Proteomes" id="UP001258945">
    <property type="component" value="Unassembled WGS sequence"/>
</dbReference>
<evidence type="ECO:0000256" key="1">
    <source>
        <dbReference type="SAM" id="Coils"/>
    </source>
</evidence>
<evidence type="ECO:0000256" key="2">
    <source>
        <dbReference type="SAM" id="MobiDB-lite"/>
    </source>
</evidence>
<dbReference type="RefSeq" id="WP_314284029.1">
    <property type="nucleotide sequence ID" value="NZ_JAVVDO010000041.1"/>
</dbReference>
<evidence type="ECO:0000313" key="4">
    <source>
        <dbReference type="Proteomes" id="UP001258945"/>
    </source>
</evidence>
<evidence type="ECO:0000313" key="3">
    <source>
        <dbReference type="EMBL" id="MDT8333004.1"/>
    </source>
</evidence>
<keyword evidence="1" id="KW-0175">Coiled coil</keyword>
<keyword evidence="4" id="KW-1185">Reference proteome</keyword>
<accession>A0ABU3MJ11</accession>
<comment type="caution">
    <text evidence="3">The sequence shown here is derived from an EMBL/GenBank/DDBJ whole genome shotgun (WGS) entry which is preliminary data.</text>
</comment>
<feature type="coiled-coil region" evidence="1">
    <location>
        <begin position="589"/>
        <end position="639"/>
    </location>
</feature>
<protein>
    <submittedName>
        <fullName evidence="3">Portal protein</fullName>
    </submittedName>
</protein>
<dbReference type="Pfam" id="PF16510">
    <property type="entry name" value="P22_portal"/>
    <property type="match status" value="1"/>
</dbReference>
<sequence length="723" mass="80542">MADILQEALDDFDTAMEADRENRLEAVTDLQFLAGEQWDAATRADRAGGDGRSARPMLVFNQMPEIVNQVANDIRQNPPAIKIRPVDAGADAKAAELRNGILRNIEAQSGAERAYTMAAESAVACGWGAFRVTADYTDDDGGWDQDIRIEGIRDPFSVVFDPDAREQTRADARYCFVSQLYTRKAFEAEWPDAAPEDWDRFLQDCTSTGEWWSEGDRVRVAEYWTRKEVTKTLLQLQDGSTRDASGVDKAQLEQWRFDGLILRERKVRGWKVRQHLLSAKEELAPAQDWVGRYIPIIPVVGQEVQIGERTVRRGIIRGARDAQRMKNLHRSTLAEQIALAPKAKIVAALEQIEGHEKWWNQANTGSFPVLPYNPTPNAQPPAYLPPPMPSQALMQDLAMAVQDIETTTGVHPANLGMDGKSEESGRAIISRQRKGQVGSYHYRANLEVAVAHCGRVILDILPHYYDTARVVRVLGEDGAVEFAPINQPIYGPDGKAQLLNDMSAGRYDVVASTGPSYATRREEEREGIIATMQAVPQIAQAAPDLVVGAMDWPGSEEFRKRLRKTLPPGLAEPEEGDPPPAPPAPDPNMVLAQAEMAKAQAANQQAQIKAQQAQAEVQVKQIELQIEQQRLDLERAKLGITQGAEVAKATNAAKQTQLKGIEVAGRLMQGAREHHADMDQRRFDNERTVVEHADRRVQREQDVEHRTAEFQQRASQPPQRSPR</sequence>
<feature type="compositionally biased region" description="Low complexity" evidence="2">
    <location>
        <begin position="711"/>
        <end position="723"/>
    </location>
</feature>
<dbReference type="InterPro" id="IPR032427">
    <property type="entry name" value="P22_portal"/>
</dbReference>
<dbReference type="EMBL" id="JAVVDO010000041">
    <property type="protein sequence ID" value="MDT8333004.1"/>
    <property type="molecule type" value="Genomic_DNA"/>
</dbReference>
<proteinExistence type="predicted"/>
<reference evidence="3 4" key="1">
    <citation type="journal article" date="2019" name="Microb. Pathog.">
        <title>Comparison of VITEK 2, MALDI-TOF MS, 16S rRNA gene sequencing, and whole-genome sequencing for identification of Roseomonas mucosa.</title>
        <authorList>
            <person name="Rudolph W.W."/>
            <person name="Gunzer F."/>
            <person name="Trauth M."/>
            <person name="Bunk B."/>
            <person name="Bigge R."/>
            <person name="Schrottner P."/>
        </authorList>
    </citation>
    <scope>NUCLEOTIDE SEQUENCE [LARGE SCALE GENOMIC DNA]</scope>
    <source>
        <strain evidence="3 4">DSM 103800</strain>
    </source>
</reference>
<name>A0ABU3MJ11_9PROT</name>
<feature type="region of interest" description="Disordered" evidence="2">
    <location>
        <begin position="567"/>
        <end position="588"/>
    </location>
</feature>
<organism evidence="3 4">
    <name type="scientific">Roseomonas gilardii</name>
    <dbReference type="NCBI Taxonomy" id="257708"/>
    <lineage>
        <taxon>Bacteria</taxon>
        <taxon>Pseudomonadati</taxon>
        <taxon>Pseudomonadota</taxon>
        <taxon>Alphaproteobacteria</taxon>
        <taxon>Acetobacterales</taxon>
        <taxon>Roseomonadaceae</taxon>
        <taxon>Roseomonas</taxon>
    </lineage>
</organism>
<feature type="compositionally biased region" description="Basic and acidic residues" evidence="2">
    <location>
        <begin position="674"/>
        <end position="708"/>
    </location>
</feature>
<feature type="region of interest" description="Disordered" evidence="2">
    <location>
        <begin position="674"/>
        <end position="723"/>
    </location>
</feature>
<gene>
    <name evidence="3" type="ORF">RQ831_18280</name>
</gene>